<keyword evidence="4" id="KW-1185">Reference proteome</keyword>
<dbReference type="InterPro" id="IPR001466">
    <property type="entry name" value="Beta-lactam-related"/>
</dbReference>
<dbReference type="EMBL" id="CP017641">
    <property type="protein sequence ID" value="APZ96768.1"/>
    <property type="molecule type" value="Genomic_DNA"/>
</dbReference>
<dbReference type="InterPro" id="IPR012338">
    <property type="entry name" value="Beta-lactam/transpept-like"/>
</dbReference>
<dbReference type="Gene3D" id="2.60.120.380">
    <property type="match status" value="1"/>
</dbReference>
<evidence type="ECO:0000313" key="3">
    <source>
        <dbReference type="EMBL" id="APZ96768.1"/>
    </source>
</evidence>
<dbReference type="PANTHER" id="PTHR43283:SF3">
    <property type="entry name" value="BETA-LACTAMASE FAMILY PROTEIN (AFU_ORTHOLOGUE AFUA_5G07500)"/>
    <property type="match status" value="1"/>
</dbReference>
<dbReference type="Proteomes" id="UP000187735">
    <property type="component" value="Chromosome"/>
</dbReference>
<gene>
    <name evidence="3" type="primary">flp_2</name>
    <name evidence="3" type="ORF">Fuma_06442</name>
</gene>
<feature type="chain" id="PRO_5012433421" evidence="1">
    <location>
        <begin position="20"/>
        <end position="807"/>
    </location>
</feature>
<sequence precursor="true">MKNITVFAICILALLPANANSAPPRLLSDGSAASVDVDADRLATAAAVVKRAVQRDELRGAVVLVARRGKIVLHEAYGWRDAESKHPMQKDSLFRMASNSKAVTAAGVLLLVQDGTLKLDDPVYKHIPEFDTDKGRLITIRQMLTHTSGMRIKSLFLSPLMKPSDDNPTAPNLLQEVGRFGSIGAEVPPGTSYSYNNAAYNTLAGIIEKYTGSYKQFLSDRIYERLGMTDSCNHESDADRERMSTVFRRQDDGKWQVRWKPDDAPDFPFPRGSGGMVSTARDYAVFCQMMLNGGLYDGKRILKSEYVDAAVNPQTEFIPAAANYGLGWKTNADDNTFSHSGSDGTWVWVDPQREIIGMVLTQTQRSTNPRKVFRELVNRACLDFKSTPDAETKTAARSKLPPEGFYKDLFMSSGVKLTNRTTLHAADSLGLTYEYYSGTNKARQNDLIVGTEDDANGVLLYPDGAPRFRMIYVNGGAATSHGKSITKAGRINLRTFNSNGGAYCGSCAGSFLSGRNVDNTTPRRLGYLHIFPFNTLNTGLKKVRLDHHIPSDSPLLTYRSFGDDSVIEHIYHNNGNWLKTGEGDHVASTEVLATYINPDHKTDGGTAIWAYRKNDHTGRVVNIGSHPEGIASGEPLALTEACFLYTLDGVGAPSVKSELQPGQTRHMKASSADGTPEFAAIGDGQYHHFTFNVEPGVTDVQIEVHSDSRADLNIYLHPKSPAFRSNSRVKNTSPGASKQLRHNLKPGRWYVSVECATRVDAVEDLDSGFYRYTDRRHLLNGVPYSISTTARKSANAPTESLPPDHSS</sequence>
<dbReference type="STRING" id="1891926.Fuma_06442"/>
<organism evidence="3 4">
    <name type="scientific">Fuerstiella marisgermanici</name>
    <dbReference type="NCBI Taxonomy" id="1891926"/>
    <lineage>
        <taxon>Bacteria</taxon>
        <taxon>Pseudomonadati</taxon>
        <taxon>Planctomycetota</taxon>
        <taxon>Planctomycetia</taxon>
        <taxon>Planctomycetales</taxon>
        <taxon>Planctomycetaceae</taxon>
        <taxon>Fuerstiella</taxon>
    </lineage>
</organism>
<dbReference type="RefSeq" id="WP_077027744.1">
    <property type="nucleotide sequence ID" value="NZ_CP017641.1"/>
</dbReference>
<reference evidence="3 4" key="1">
    <citation type="journal article" date="2016" name="Front. Microbiol.">
        <title>Fuerstia marisgermanicae gen. nov., sp. nov., an Unusual Member of the Phylum Planctomycetes from the German Wadden Sea.</title>
        <authorList>
            <person name="Kohn T."/>
            <person name="Heuer A."/>
            <person name="Jogler M."/>
            <person name="Vollmers J."/>
            <person name="Boedeker C."/>
            <person name="Bunk B."/>
            <person name="Rast P."/>
            <person name="Borchert D."/>
            <person name="Glockner I."/>
            <person name="Freese H.M."/>
            <person name="Klenk H.P."/>
            <person name="Overmann J."/>
            <person name="Kaster A.K."/>
            <person name="Rohde M."/>
            <person name="Wiegand S."/>
            <person name="Jogler C."/>
        </authorList>
    </citation>
    <scope>NUCLEOTIDE SEQUENCE [LARGE SCALE GENOMIC DNA]</scope>
    <source>
        <strain evidence="3 4">NH11</strain>
    </source>
</reference>
<evidence type="ECO:0000259" key="2">
    <source>
        <dbReference type="Pfam" id="PF00144"/>
    </source>
</evidence>
<dbReference type="Gene3D" id="3.40.710.10">
    <property type="entry name" value="DD-peptidase/beta-lactamase superfamily"/>
    <property type="match status" value="1"/>
</dbReference>
<dbReference type="SUPFAM" id="SSF56601">
    <property type="entry name" value="beta-lactamase/transpeptidase-like"/>
    <property type="match status" value="1"/>
</dbReference>
<evidence type="ECO:0000256" key="1">
    <source>
        <dbReference type="SAM" id="SignalP"/>
    </source>
</evidence>
<dbReference type="OrthoDB" id="9770183at2"/>
<dbReference type="InterPro" id="IPR050789">
    <property type="entry name" value="Diverse_Enzym_Activities"/>
</dbReference>
<keyword evidence="1" id="KW-0732">Signal</keyword>
<feature type="signal peptide" evidence="1">
    <location>
        <begin position="1"/>
        <end position="19"/>
    </location>
</feature>
<protein>
    <submittedName>
        <fullName evidence="3">FmtA-like protein</fullName>
    </submittedName>
</protein>
<dbReference type="PANTHER" id="PTHR43283">
    <property type="entry name" value="BETA-LACTAMASE-RELATED"/>
    <property type="match status" value="1"/>
</dbReference>
<accession>A0A1P8WRV7</accession>
<dbReference type="KEGG" id="fmr:Fuma_06442"/>
<name>A0A1P8WRV7_9PLAN</name>
<dbReference type="Pfam" id="PF00144">
    <property type="entry name" value="Beta-lactamase"/>
    <property type="match status" value="1"/>
</dbReference>
<feature type="domain" description="Beta-lactamase-related" evidence="2">
    <location>
        <begin position="47"/>
        <end position="370"/>
    </location>
</feature>
<proteinExistence type="predicted"/>
<dbReference type="AlphaFoldDB" id="A0A1P8WRV7"/>
<evidence type="ECO:0000313" key="4">
    <source>
        <dbReference type="Proteomes" id="UP000187735"/>
    </source>
</evidence>